<comment type="caution">
    <text evidence="10">Lacks conserved residue(s) required for the propagation of feature annotation.</text>
</comment>
<feature type="binding site" evidence="10">
    <location>
        <position position="333"/>
    </location>
    <ligand>
        <name>pyridoxal 5'-phosphate</name>
        <dbReference type="ChEBI" id="CHEBI:597326"/>
    </ligand>
</feature>
<dbReference type="GO" id="GO:0042803">
    <property type="term" value="F:protein homodimerization activity"/>
    <property type="evidence" value="ECO:0007669"/>
    <property type="project" value="Ensembl"/>
</dbReference>
<keyword evidence="4 10" id="KW-0378">Hydrolase</keyword>
<dbReference type="GO" id="GO:0005654">
    <property type="term" value="C:nucleoplasm"/>
    <property type="evidence" value="ECO:0007669"/>
    <property type="project" value="Ensembl"/>
</dbReference>
<evidence type="ECO:0000256" key="7">
    <source>
        <dbReference type="ARBA" id="ARBA00050219"/>
    </source>
</evidence>
<dbReference type="AlphaFoldDB" id="A0A1U7THS0"/>
<dbReference type="GO" id="GO:0030170">
    <property type="term" value="F:pyridoxal phosphate binding"/>
    <property type="evidence" value="ECO:0007669"/>
    <property type="project" value="UniProtKB-UniRule"/>
</dbReference>
<comment type="cofactor">
    <cofactor evidence="1 10 11">
        <name>pyridoxal 5'-phosphate</name>
        <dbReference type="ChEBI" id="CHEBI:597326"/>
    </cofactor>
</comment>
<dbReference type="UniPathway" id="UPA00334">
    <property type="reaction ID" value="UER00455"/>
</dbReference>
<evidence type="ECO:0000313" key="12">
    <source>
        <dbReference type="Proteomes" id="UP000189704"/>
    </source>
</evidence>
<feature type="binding site" evidence="10">
    <location>
        <position position="221"/>
    </location>
    <ligand>
        <name>pyridoxal 5'-phosphate</name>
        <dbReference type="ChEBI" id="CHEBI:597326"/>
    </ligand>
</feature>
<evidence type="ECO:0000256" key="5">
    <source>
        <dbReference type="ARBA" id="ARBA00022898"/>
    </source>
</evidence>
<dbReference type="GO" id="GO:0034516">
    <property type="term" value="P:response to vitamin B6"/>
    <property type="evidence" value="ECO:0007669"/>
    <property type="project" value="Ensembl"/>
</dbReference>
<dbReference type="Gene3D" id="3.90.1150.10">
    <property type="entry name" value="Aspartate Aminotransferase, domain 1"/>
    <property type="match status" value="1"/>
</dbReference>
<organism evidence="12 13">
    <name type="scientific">Carlito syrichta</name>
    <name type="common">Philippine tarsier</name>
    <name type="synonym">Tarsius syrichta</name>
    <dbReference type="NCBI Taxonomy" id="1868482"/>
    <lineage>
        <taxon>Eukaryota</taxon>
        <taxon>Metazoa</taxon>
        <taxon>Chordata</taxon>
        <taxon>Craniata</taxon>
        <taxon>Vertebrata</taxon>
        <taxon>Euteleostomi</taxon>
        <taxon>Mammalia</taxon>
        <taxon>Eutheria</taxon>
        <taxon>Euarchontoglires</taxon>
        <taxon>Primates</taxon>
        <taxon>Haplorrhini</taxon>
        <taxon>Tarsiiformes</taxon>
        <taxon>Tarsiidae</taxon>
        <taxon>Carlito</taxon>
    </lineage>
</organism>
<dbReference type="Pfam" id="PF22580">
    <property type="entry name" value="KYNU_C"/>
    <property type="match status" value="1"/>
</dbReference>
<keyword evidence="6" id="KW-0007">Acetylation</keyword>
<comment type="subcellular location">
    <subcellularLocation>
        <location evidence="10 11">Cytoplasm</location>
    </subcellularLocation>
</comment>
<feature type="binding site" evidence="10">
    <location>
        <position position="275"/>
    </location>
    <ligand>
        <name>pyridoxal 5'-phosphate</name>
        <dbReference type="ChEBI" id="CHEBI:597326"/>
    </ligand>
</feature>
<comment type="pathway">
    <text evidence="10 11">Cofactor biosynthesis; NAD(+) biosynthesis; quinolinate from L-kynurenine: step 2/3.</text>
</comment>
<dbReference type="Gene3D" id="3.40.640.10">
    <property type="entry name" value="Type I PLP-dependent aspartate aminotransferase-like (Major domain)"/>
    <property type="match status" value="1"/>
</dbReference>
<dbReference type="PIRSF" id="PIRSF038800">
    <property type="entry name" value="KYNU"/>
    <property type="match status" value="1"/>
</dbReference>
<comment type="catalytic activity">
    <reaction evidence="8 10 11">
        <text>L-kynurenine + H2O = anthranilate + L-alanine + H(+)</text>
        <dbReference type="Rhea" id="RHEA:16813"/>
        <dbReference type="ChEBI" id="CHEBI:15377"/>
        <dbReference type="ChEBI" id="CHEBI:15378"/>
        <dbReference type="ChEBI" id="CHEBI:16567"/>
        <dbReference type="ChEBI" id="CHEBI:57959"/>
        <dbReference type="ChEBI" id="CHEBI:57972"/>
        <dbReference type="EC" id="3.7.1.3"/>
    </reaction>
</comment>
<evidence type="ECO:0000256" key="11">
    <source>
        <dbReference type="PIRNR" id="PIRNR038800"/>
    </source>
</evidence>
<dbReference type="UniPathway" id="UPA00253">
    <property type="reaction ID" value="UER00329"/>
</dbReference>
<evidence type="ECO:0000256" key="10">
    <source>
        <dbReference type="HAMAP-Rule" id="MF_03017"/>
    </source>
</evidence>
<keyword evidence="12" id="KW-1185">Reference proteome</keyword>
<evidence type="ECO:0000256" key="4">
    <source>
        <dbReference type="ARBA" id="ARBA00022801"/>
    </source>
</evidence>
<feature type="binding site" evidence="10">
    <location>
        <position position="253"/>
    </location>
    <ligand>
        <name>pyridoxal 5'-phosphate</name>
        <dbReference type="ChEBI" id="CHEBI:597326"/>
    </ligand>
</feature>
<dbReference type="OrthoDB" id="5978656at2759"/>
<comment type="similarity">
    <text evidence="10 11">Belongs to the kynureninase family.</text>
</comment>
<dbReference type="InterPro" id="IPR015422">
    <property type="entry name" value="PyrdxlP-dep_Trfase_small"/>
</dbReference>
<dbReference type="PANTHER" id="PTHR14084">
    <property type="entry name" value="KYNURENINASE"/>
    <property type="match status" value="1"/>
</dbReference>
<dbReference type="CTD" id="8942"/>
<dbReference type="GO" id="GO:0043420">
    <property type="term" value="P:anthranilate metabolic process"/>
    <property type="evidence" value="ECO:0007669"/>
    <property type="project" value="UniProtKB-UniRule"/>
</dbReference>
<dbReference type="GO" id="GO:0005739">
    <property type="term" value="C:mitochondrion"/>
    <property type="evidence" value="ECO:0007669"/>
    <property type="project" value="Ensembl"/>
</dbReference>
<accession>A0A1U7THS0</accession>
<dbReference type="EC" id="3.7.1.3" evidence="10 11"/>
<dbReference type="OMA" id="LPGWNSH"/>
<comment type="subunit">
    <text evidence="10 11">Homodimer.</text>
</comment>
<feature type="binding site" evidence="10">
    <location>
        <position position="305"/>
    </location>
    <ligand>
        <name>pyridoxal 5'-phosphate</name>
        <dbReference type="ChEBI" id="CHEBI:597326"/>
    </ligand>
</feature>
<dbReference type="RefSeq" id="XP_008059589.1">
    <property type="nucleotide sequence ID" value="XM_008061398.2"/>
</dbReference>
<feature type="modified residue" description="N6-(pyridoxal phosphate)lysine" evidence="10">
    <location>
        <position position="276"/>
    </location>
</feature>
<protein>
    <recommendedName>
        <fullName evidence="10 11">Kynureninase</fullName>
        <ecNumber evidence="10 11">3.7.1.3</ecNumber>
    </recommendedName>
    <alternativeName>
        <fullName evidence="10">L-kynurenine hydrolase</fullName>
    </alternativeName>
</protein>
<dbReference type="GO" id="GO:0019441">
    <property type="term" value="P:L-tryptophan catabolic process to kynurenine"/>
    <property type="evidence" value="ECO:0007669"/>
    <property type="project" value="TreeGrafter"/>
</dbReference>
<dbReference type="FunFam" id="3.90.1150.10:FF:000203">
    <property type="entry name" value="Kynureninase"/>
    <property type="match status" value="1"/>
</dbReference>
<reference evidence="13" key="1">
    <citation type="submission" date="2025-08" db="UniProtKB">
        <authorList>
            <consortium name="RefSeq"/>
        </authorList>
    </citation>
    <scope>IDENTIFICATION</scope>
</reference>
<dbReference type="PANTHER" id="PTHR14084:SF0">
    <property type="entry name" value="KYNURENINASE"/>
    <property type="match status" value="1"/>
</dbReference>
<comment type="pathway">
    <text evidence="10 11">Amino-acid degradation; L-kynurenine degradation; L-alanine and anthranilate from L-kynurenine: step 1/1.</text>
</comment>
<evidence type="ECO:0000256" key="6">
    <source>
        <dbReference type="ARBA" id="ARBA00022990"/>
    </source>
</evidence>
<dbReference type="InterPro" id="IPR015421">
    <property type="entry name" value="PyrdxlP-dep_Trfase_major"/>
</dbReference>
<keyword evidence="2 10" id="KW-0963">Cytoplasm</keyword>
<proteinExistence type="inferred from homology"/>
<evidence type="ECO:0000256" key="3">
    <source>
        <dbReference type="ARBA" id="ARBA00022642"/>
    </source>
</evidence>
<evidence type="ECO:0000256" key="2">
    <source>
        <dbReference type="ARBA" id="ARBA00022490"/>
    </source>
</evidence>
<dbReference type="GeneID" id="103263724"/>
<dbReference type="Proteomes" id="UP000189704">
    <property type="component" value="Unplaced"/>
</dbReference>
<gene>
    <name evidence="10 13" type="primary">KYNU</name>
</gene>
<dbReference type="GO" id="GO:0030429">
    <property type="term" value="F:kynureninase activity"/>
    <property type="evidence" value="ECO:0007669"/>
    <property type="project" value="UniProtKB-UniRule"/>
</dbReference>
<dbReference type="InterPro" id="IPR010111">
    <property type="entry name" value="Kynureninase"/>
</dbReference>
<comment type="function">
    <text evidence="9 10">Catalyzes the cleavage of L-kynurenine (L-Kyn) and L-3-hydroxykynurenine (L-3OHKyn) into anthranilic acid (AA) and 3-hydroxyanthranilic acid (3-OHAA), respectively. Has a preference for the L-3-hydroxy form. Also has cysteine-conjugate-beta-lyase activity.</text>
</comment>
<dbReference type="GO" id="GO:0034354">
    <property type="term" value="P:'de novo' NAD+ biosynthetic process from L-tryptophan"/>
    <property type="evidence" value="ECO:0007669"/>
    <property type="project" value="UniProtKB-UniRule"/>
</dbReference>
<name>A0A1U7THS0_CARSF</name>
<dbReference type="InterPro" id="IPR015424">
    <property type="entry name" value="PyrdxlP-dep_Trfase"/>
</dbReference>
<keyword evidence="5 10" id="KW-0663">Pyridoxal phosphate</keyword>
<dbReference type="HAMAP" id="MF_01970">
    <property type="entry name" value="Kynureninase"/>
    <property type="match status" value="1"/>
</dbReference>
<keyword evidence="3 10" id="KW-0662">Pyridine nucleotide biosynthesis</keyword>
<sequence length="465" mass="52622">MAPSPLELPADTVQRIAAKLKCHPTDERVALHLDEEDELRHFREQFYIPKMRDLPLIDLSLVNKDEKAIYFLGNSLGLQPKTVKTYLEEELDKWAKMGAYGHESGKRPWISGDECIAGLMKDIVGANEKEIALMNALTVNLHLLLLSFFKPTPKRHKILLEAKAFPSDHYAIESQLQLHGLNVEESMRMIKPREGEEILRTEDILEVIEKEGDSIAVILFSGVHFYTGQFFNMPAITKAGHAKGCFVGFDLAHAVGNVELHLHDWGVDFACWCSYKYLNSGAGGLAGAFVHEKHALTIKPVLVGWFGHEVSTRFKMDNKLQLISGVNGFRISNPPMLLVCSLHASLEIFRQATMRVLRKKSILLTGYLEYLIKHYYDKNKAETKKPIVNIITPSCIVERGCQLTLTFSVSRKNVFQELEKRGVVCDKREPNGIRVAPVPLYNSFHDVYKFFTLLTSVLDSAETRN</sequence>
<feature type="binding site" evidence="10">
    <location>
        <position position="138"/>
    </location>
    <ligand>
        <name>pyridoxal 5'-phosphate</name>
        <dbReference type="ChEBI" id="CHEBI:597326"/>
    </ligand>
</feature>
<dbReference type="FunFam" id="3.40.640.10:FF:000031">
    <property type="entry name" value="Kynureninase"/>
    <property type="match status" value="1"/>
</dbReference>
<feature type="binding site" evidence="10">
    <location>
        <begin position="165"/>
        <end position="168"/>
    </location>
    <ligand>
        <name>pyridoxal 5'-phosphate</name>
        <dbReference type="ChEBI" id="CHEBI:597326"/>
    </ligand>
</feature>
<evidence type="ECO:0000313" key="13">
    <source>
        <dbReference type="RefSeq" id="XP_008059589.1"/>
    </source>
</evidence>
<dbReference type="GO" id="GO:0034341">
    <property type="term" value="P:response to type II interferon"/>
    <property type="evidence" value="ECO:0007669"/>
    <property type="project" value="Ensembl"/>
</dbReference>
<evidence type="ECO:0000256" key="1">
    <source>
        <dbReference type="ARBA" id="ARBA00001933"/>
    </source>
</evidence>
<comment type="catalytic activity">
    <reaction evidence="7 11">
        <text>3-hydroxy-L-kynurenine + H2O = 3-hydroxyanthranilate + L-alanine + H(+)</text>
        <dbReference type="Rhea" id="RHEA:25143"/>
        <dbReference type="ChEBI" id="CHEBI:15377"/>
        <dbReference type="ChEBI" id="CHEBI:15378"/>
        <dbReference type="ChEBI" id="CHEBI:36559"/>
        <dbReference type="ChEBI" id="CHEBI:57972"/>
        <dbReference type="ChEBI" id="CHEBI:58125"/>
        <dbReference type="EC" id="3.7.1.3"/>
    </reaction>
</comment>
<dbReference type="FunFam" id="3.90.1150.10:FF:000104">
    <property type="entry name" value="Kynureninase, putative"/>
    <property type="match status" value="1"/>
</dbReference>
<dbReference type="GO" id="GO:0097053">
    <property type="term" value="P:L-kynurenine catabolic process"/>
    <property type="evidence" value="ECO:0007669"/>
    <property type="project" value="UniProtKB-UniRule"/>
</dbReference>
<evidence type="ECO:0000256" key="8">
    <source>
        <dbReference type="ARBA" id="ARBA00051308"/>
    </source>
</evidence>
<dbReference type="GO" id="GO:0019805">
    <property type="term" value="P:quinolinate biosynthetic process"/>
    <property type="evidence" value="ECO:0007669"/>
    <property type="project" value="UniProtKB-UniRule"/>
</dbReference>
<dbReference type="NCBIfam" id="TIGR01814">
    <property type="entry name" value="kynureninase"/>
    <property type="match status" value="1"/>
</dbReference>
<dbReference type="STRING" id="1868482.ENSTSYP00000013092"/>
<dbReference type="GO" id="GO:0005829">
    <property type="term" value="C:cytosol"/>
    <property type="evidence" value="ECO:0007669"/>
    <property type="project" value="Ensembl"/>
</dbReference>
<feature type="binding site" evidence="10">
    <location>
        <position position="250"/>
    </location>
    <ligand>
        <name>pyridoxal 5'-phosphate</name>
        <dbReference type="ChEBI" id="CHEBI:597326"/>
    </ligand>
</feature>
<feature type="binding site" evidence="10">
    <location>
        <position position="137"/>
    </location>
    <ligand>
        <name>pyridoxal 5'-phosphate</name>
        <dbReference type="ChEBI" id="CHEBI:597326"/>
    </ligand>
</feature>
<dbReference type="SUPFAM" id="SSF53383">
    <property type="entry name" value="PLP-dependent transferases"/>
    <property type="match status" value="1"/>
</dbReference>
<evidence type="ECO:0000256" key="9">
    <source>
        <dbReference type="ARBA" id="ARBA00054033"/>
    </source>
</evidence>
<dbReference type="KEGG" id="csyr:103263724"/>